<dbReference type="GeneID" id="41955476"/>
<protein>
    <submittedName>
        <fullName evidence="2">Uncharacterized protein</fullName>
    </submittedName>
</protein>
<dbReference type="KEGG" id="pgri:PgNI_00482"/>
<organism evidence="1 2">
    <name type="scientific">Pyricularia grisea</name>
    <name type="common">Crabgrass-specific blast fungus</name>
    <name type="synonym">Magnaporthe grisea</name>
    <dbReference type="NCBI Taxonomy" id="148305"/>
    <lineage>
        <taxon>Eukaryota</taxon>
        <taxon>Fungi</taxon>
        <taxon>Dikarya</taxon>
        <taxon>Ascomycota</taxon>
        <taxon>Pezizomycotina</taxon>
        <taxon>Sordariomycetes</taxon>
        <taxon>Sordariomycetidae</taxon>
        <taxon>Magnaporthales</taxon>
        <taxon>Pyriculariaceae</taxon>
        <taxon>Pyricularia</taxon>
    </lineage>
</organism>
<accession>A0A6P8BLW9</accession>
<gene>
    <name evidence="2" type="ORF">PgNI_00482</name>
</gene>
<reference evidence="2" key="2">
    <citation type="submission" date="2019-10" db="EMBL/GenBank/DDBJ databases">
        <authorList>
            <consortium name="NCBI Genome Project"/>
        </authorList>
    </citation>
    <scope>NUCLEOTIDE SEQUENCE</scope>
    <source>
        <strain evidence="2">NI907</strain>
    </source>
</reference>
<dbReference type="AlphaFoldDB" id="A0A6P8BLW9"/>
<sequence length="50" mass="5355">MLGWTSRPPGLGTCHRSWETRPGQAARFWGENTTSCEIAVLASPILGAAL</sequence>
<reference evidence="2" key="1">
    <citation type="journal article" date="2019" name="Mol. Biol. Evol.">
        <title>Blast fungal genomes show frequent chromosomal changes, gene gains and losses, and effector gene turnover.</title>
        <authorList>
            <person name="Gomez Luciano L.B."/>
            <person name="Jason Tsai I."/>
            <person name="Chuma I."/>
            <person name="Tosa Y."/>
            <person name="Chen Y.H."/>
            <person name="Li J.Y."/>
            <person name="Li M.Y."/>
            <person name="Jade Lu M.Y."/>
            <person name="Nakayashiki H."/>
            <person name="Li W.H."/>
        </authorList>
    </citation>
    <scope>NUCLEOTIDE SEQUENCE</scope>
    <source>
        <strain evidence="2">NI907</strain>
    </source>
</reference>
<reference evidence="2" key="3">
    <citation type="submission" date="2025-08" db="UniProtKB">
        <authorList>
            <consortium name="RefSeq"/>
        </authorList>
    </citation>
    <scope>IDENTIFICATION</scope>
    <source>
        <strain evidence="2">NI907</strain>
    </source>
</reference>
<dbReference type="Proteomes" id="UP000515153">
    <property type="component" value="Unplaced"/>
</dbReference>
<keyword evidence="1" id="KW-1185">Reference proteome</keyword>
<dbReference type="RefSeq" id="XP_030988057.1">
    <property type="nucleotide sequence ID" value="XM_031120562.1"/>
</dbReference>
<evidence type="ECO:0000313" key="2">
    <source>
        <dbReference type="RefSeq" id="XP_030988057.1"/>
    </source>
</evidence>
<proteinExistence type="predicted"/>
<evidence type="ECO:0000313" key="1">
    <source>
        <dbReference type="Proteomes" id="UP000515153"/>
    </source>
</evidence>
<name>A0A6P8BLW9_PYRGI</name>